<keyword evidence="3 5" id="KW-1133">Transmembrane helix</keyword>
<keyword evidence="2 5" id="KW-0812">Transmembrane</keyword>
<protein>
    <recommendedName>
        <fullName evidence="5">Probable membrane transporter protein</fullName>
    </recommendedName>
</protein>
<keyword evidence="5" id="KW-1003">Cell membrane</keyword>
<comment type="caution">
    <text evidence="6">The sequence shown here is derived from an EMBL/GenBank/DDBJ whole genome shotgun (WGS) entry which is preliminary data.</text>
</comment>
<sequence length="88" mass="9210">MSILIIIGAIAVGLVTGTVTSLIGASGVSIVVPALTLFFAVNSHFAIGTSLLVDVITSLVVAISYFRQATFACKRVFGLPLVQLFELR</sequence>
<feature type="transmembrane region" description="Helical" evidence="5">
    <location>
        <begin position="45"/>
        <end position="66"/>
    </location>
</feature>
<dbReference type="PATRIC" id="fig|585524.9.peg.273"/>
<evidence type="ECO:0000256" key="2">
    <source>
        <dbReference type="ARBA" id="ARBA00022692"/>
    </source>
</evidence>
<dbReference type="OrthoDB" id="9780109at2"/>
<dbReference type="eggNOG" id="COG0730">
    <property type="taxonomic scope" value="Bacteria"/>
</dbReference>
<dbReference type="EMBL" id="ADNY01000042">
    <property type="protein sequence ID" value="EFG55245.1"/>
    <property type="molecule type" value="Genomic_DNA"/>
</dbReference>
<evidence type="ECO:0000256" key="3">
    <source>
        <dbReference type="ARBA" id="ARBA00022989"/>
    </source>
</evidence>
<evidence type="ECO:0000313" key="7">
    <source>
        <dbReference type="Proteomes" id="UP000004069"/>
    </source>
</evidence>
<keyword evidence="7" id="KW-1185">Reference proteome</keyword>
<dbReference type="InterPro" id="IPR002781">
    <property type="entry name" value="TM_pro_TauE-like"/>
</dbReference>
<dbReference type="Pfam" id="PF01925">
    <property type="entry name" value="TauE"/>
    <property type="match status" value="1"/>
</dbReference>
<evidence type="ECO:0000256" key="4">
    <source>
        <dbReference type="ARBA" id="ARBA00023136"/>
    </source>
</evidence>
<evidence type="ECO:0000313" key="6">
    <source>
        <dbReference type="EMBL" id="EFG55245.1"/>
    </source>
</evidence>
<evidence type="ECO:0000256" key="1">
    <source>
        <dbReference type="ARBA" id="ARBA00004141"/>
    </source>
</evidence>
<dbReference type="AlphaFoldDB" id="D4YU99"/>
<evidence type="ECO:0000256" key="5">
    <source>
        <dbReference type="RuleBase" id="RU363041"/>
    </source>
</evidence>
<comment type="similarity">
    <text evidence="5">Belongs to the 4-toluene sulfonate uptake permease (TSUP) (TC 2.A.102) family.</text>
</comment>
<accession>D4YU99</accession>
<gene>
    <name evidence="6" type="ORF">HMPREF0493_1110</name>
</gene>
<dbReference type="RefSeq" id="WP_006352261.1">
    <property type="nucleotide sequence ID" value="NZ_ADNY01000042.1"/>
</dbReference>
<keyword evidence="4 5" id="KW-0472">Membrane</keyword>
<reference evidence="6 7" key="1">
    <citation type="submission" date="2010-04" db="EMBL/GenBank/DDBJ databases">
        <authorList>
            <person name="Muzny D."/>
            <person name="Qin X."/>
            <person name="Deng J."/>
            <person name="Jiang H."/>
            <person name="Liu Y."/>
            <person name="Qu J."/>
            <person name="Song X.-Z."/>
            <person name="Zhang L."/>
            <person name="Thornton R."/>
            <person name="Coyle M."/>
            <person name="Francisco L."/>
            <person name="Jackson L."/>
            <person name="Javaid M."/>
            <person name="Korchina V."/>
            <person name="Kovar C."/>
            <person name="Mata R."/>
            <person name="Mathew T."/>
            <person name="Ngo R."/>
            <person name="Nguyen L."/>
            <person name="Nguyen N."/>
            <person name="Okwuonu G."/>
            <person name="Ongeri F."/>
            <person name="Pham C."/>
            <person name="Simmons D."/>
            <person name="Wilczek-Boney K."/>
            <person name="Hale W."/>
            <person name="Jakkamsetti A."/>
            <person name="Pham P."/>
            <person name="Ruth R."/>
            <person name="San Lucas F."/>
            <person name="Warren J."/>
            <person name="Zhang J."/>
            <person name="Zhao Z."/>
            <person name="Zhou C."/>
            <person name="Zhu D."/>
            <person name="Lee S."/>
            <person name="Bess C."/>
            <person name="Blankenburg K."/>
            <person name="Forbes L."/>
            <person name="Fu Q."/>
            <person name="Gubbala S."/>
            <person name="Hirani K."/>
            <person name="Jayaseelan J.C."/>
            <person name="Lara F."/>
            <person name="Munidasa M."/>
            <person name="Palculict T."/>
            <person name="Patil S."/>
            <person name="Pu L.-L."/>
            <person name="Saada N."/>
            <person name="Tang L."/>
            <person name="Weissenberger G."/>
            <person name="Zhu Y."/>
            <person name="Hemphill L."/>
            <person name="Shang Y."/>
            <person name="Youmans B."/>
            <person name="Ayvaz T."/>
            <person name="Ross M."/>
            <person name="Santibanez J."/>
            <person name="Aqrawi P."/>
            <person name="Gross S."/>
            <person name="Joshi V."/>
            <person name="Fowler G."/>
            <person name="Nazareth L."/>
            <person name="Reid J."/>
            <person name="Worley K."/>
            <person name="Petrosino J."/>
            <person name="Highlander S."/>
            <person name="Gibbs R."/>
        </authorList>
    </citation>
    <scope>NUCLEOTIDE SEQUENCE [LARGE SCALE GENOMIC DNA]</scope>
    <source>
        <strain evidence="6 7">DSM 11664</strain>
    </source>
</reference>
<proteinExistence type="inferred from homology"/>
<name>D4YU99_9LACO</name>
<dbReference type="GO" id="GO:0005886">
    <property type="term" value="C:plasma membrane"/>
    <property type="evidence" value="ECO:0007669"/>
    <property type="project" value="UniProtKB-SubCell"/>
</dbReference>
<dbReference type="Proteomes" id="UP000004069">
    <property type="component" value="Unassembled WGS sequence"/>
</dbReference>
<comment type="subcellular location">
    <subcellularLocation>
        <location evidence="5">Cell membrane</location>
        <topology evidence="5">Multi-pass membrane protein</topology>
    </subcellularLocation>
    <subcellularLocation>
        <location evidence="1">Membrane</location>
        <topology evidence="1">Multi-pass membrane protein</topology>
    </subcellularLocation>
</comment>
<organism evidence="6 7">
    <name type="scientific">Lactobacillus amylolyticus DSM 11664</name>
    <dbReference type="NCBI Taxonomy" id="585524"/>
    <lineage>
        <taxon>Bacteria</taxon>
        <taxon>Bacillati</taxon>
        <taxon>Bacillota</taxon>
        <taxon>Bacilli</taxon>
        <taxon>Lactobacillales</taxon>
        <taxon>Lactobacillaceae</taxon>
        <taxon>Lactobacillus</taxon>
    </lineage>
</organism>